<feature type="compositionally biased region" description="Polar residues" evidence="1">
    <location>
        <begin position="431"/>
        <end position="441"/>
    </location>
</feature>
<feature type="compositionally biased region" description="Polar residues" evidence="1">
    <location>
        <begin position="279"/>
        <end position="290"/>
    </location>
</feature>
<dbReference type="OrthoDB" id="3672266at2759"/>
<feature type="compositionally biased region" description="Polar residues" evidence="1">
    <location>
        <begin position="298"/>
        <end position="309"/>
    </location>
</feature>
<evidence type="ECO:0000313" key="3">
    <source>
        <dbReference type="Proteomes" id="UP000193144"/>
    </source>
</evidence>
<keyword evidence="3" id="KW-1185">Reference proteome</keyword>
<feature type="region of interest" description="Disordered" evidence="1">
    <location>
        <begin position="233"/>
        <end position="380"/>
    </location>
</feature>
<name>A0A1Y1YWB0_9PLEO</name>
<protein>
    <submittedName>
        <fullName evidence="2">Uncharacterized protein</fullName>
    </submittedName>
</protein>
<dbReference type="AlphaFoldDB" id="A0A1Y1YWB0"/>
<evidence type="ECO:0000256" key="1">
    <source>
        <dbReference type="SAM" id="MobiDB-lite"/>
    </source>
</evidence>
<feature type="compositionally biased region" description="Polar residues" evidence="1">
    <location>
        <begin position="233"/>
        <end position="243"/>
    </location>
</feature>
<feature type="region of interest" description="Disordered" evidence="1">
    <location>
        <begin position="420"/>
        <end position="441"/>
    </location>
</feature>
<feature type="compositionally biased region" description="Acidic residues" evidence="1">
    <location>
        <begin position="251"/>
        <end position="267"/>
    </location>
</feature>
<feature type="region of interest" description="Disordered" evidence="1">
    <location>
        <begin position="456"/>
        <end position="526"/>
    </location>
</feature>
<proteinExistence type="predicted"/>
<dbReference type="Proteomes" id="UP000193144">
    <property type="component" value="Unassembled WGS sequence"/>
</dbReference>
<organism evidence="2 3">
    <name type="scientific">Clohesyomyces aquaticus</name>
    <dbReference type="NCBI Taxonomy" id="1231657"/>
    <lineage>
        <taxon>Eukaryota</taxon>
        <taxon>Fungi</taxon>
        <taxon>Dikarya</taxon>
        <taxon>Ascomycota</taxon>
        <taxon>Pezizomycotina</taxon>
        <taxon>Dothideomycetes</taxon>
        <taxon>Pleosporomycetidae</taxon>
        <taxon>Pleosporales</taxon>
        <taxon>Lindgomycetaceae</taxon>
        <taxon>Clohesyomyces</taxon>
    </lineage>
</organism>
<gene>
    <name evidence="2" type="ORF">BCR34DRAFT_574164</name>
</gene>
<dbReference type="EMBL" id="MCFA01000158">
    <property type="protein sequence ID" value="ORY02348.1"/>
    <property type="molecule type" value="Genomic_DNA"/>
</dbReference>
<reference evidence="2 3" key="1">
    <citation type="submission" date="2016-07" db="EMBL/GenBank/DDBJ databases">
        <title>Pervasive Adenine N6-methylation of Active Genes in Fungi.</title>
        <authorList>
            <consortium name="DOE Joint Genome Institute"/>
            <person name="Mondo S.J."/>
            <person name="Dannebaum R.O."/>
            <person name="Kuo R.C."/>
            <person name="Labutti K."/>
            <person name="Haridas S."/>
            <person name="Kuo A."/>
            <person name="Salamov A."/>
            <person name="Ahrendt S.R."/>
            <person name="Lipzen A."/>
            <person name="Sullivan W."/>
            <person name="Andreopoulos W.B."/>
            <person name="Clum A."/>
            <person name="Lindquist E."/>
            <person name="Daum C."/>
            <person name="Ramamoorthy G.K."/>
            <person name="Gryganskyi A."/>
            <person name="Culley D."/>
            <person name="Magnuson J.K."/>
            <person name="James T.Y."/>
            <person name="O'Malley M.A."/>
            <person name="Stajich J.E."/>
            <person name="Spatafora J.W."/>
            <person name="Visel A."/>
            <person name="Grigoriev I.V."/>
        </authorList>
    </citation>
    <scope>NUCLEOTIDE SEQUENCE [LARGE SCALE GENOMIC DNA]</scope>
    <source>
        <strain evidence="2 3">CBS 115471</strain>
    </source>
</reference>
<comment type="caution">
    <text evidence="2">The sequence shown here is derived from an EMBL/GenBank/DDBJ whole genome shotgun (WGS) entry which is preliminary data.</text>
</comment>
<sequence length="696" mass="77468">MILAPQQTAEFREATRASKRYATPVSGPWSVPTIYESTLPRIIQPPLTSGAPPILLSPNFLHQIPSFLHHIRMALLNAEGPAALLRDCVGNKIKACDLIEALGLNNTNSGRASPKFDDADVTLLYKGITRAVNTITESPNQSETALRSALMNEENLSEEVDEICSVFGDKIWGRSKRSHLLKPSSNSRYLADLYFDREDDCKSIKLYLRCWIVKRGSRRIADEQRKLKEARRSLNNLGSSKKSPAQRVIDLSEESDPDNSIDSSEDDSLVHSPKVHPTPSKSSAAQTTIKSPLHLRTAEQTSTRDQSISGIRDAASRSVNENGDQEDDDLYAPPPKQGPVGTSSASESPGKRKRPDTFHRATRGKLPKGNMARRGGLASRRINTRDVFDMPQSPTEVFTAGPFRTTFGARRDASEAIVVRQEPYTAPNPESGGNTNRASNQHESLFGDARNPVTEIPANLNRSNLPTDLPPYPSTRDSVIPEASLPDAPEHENPSESIRTQENDIPEPRSATAVAERSSSLPAYADGREPQLRRELFKLLLARLSNLNQFCPDLDHRQAEERLDQLLYQFWYNDSGNLHKCHGDGFVRLHVAFESWMQMRASLDVFQRDTGYYSNPGEEWQGYLRSMSSIERRSQACIALMDLRDSVKDLGTFQRETLNGDLATVFDELTKVPDCTGVEAFGGIAAFNQRLLAWFP</sequence>
<accession>A0A1Y1YWB0</accession>
<evidence type="ECO:0000313" key="2">
    <source>
        <dbReference type="EMBL" id="ORY02348.1"/>
    </source>
</evidence>
<feature type="compositionally biased region" description="Basic and acidic residues" evidence="1">
    <location>
        <begin position="488"/>
        <end position="502"/>
    </location>
</feature>